<feature type="compositionally biased region" description="Basic and acidic residues" evidence="3">
    <location>
        <begin position="352"/>
        <end position="363"/>
    </location>
</feature>
<protein>
    <submittedName>
        <fullName evidence="5">Bric-a-brac-like protein</fullName>
    </submittedName>
</protein>
<proteinExistence type="evidence at transcript level"/>
<accession>A0A8E5JT18</accession>
<reference evidence="5" key="1">
    <citation type="journal article" date="2021" name="J. Neurophysiol.">
        <title>Gene transcription changes in a locust model of noise-induced deafness.</title>
        <authorList>
            <person name="French A.S."/>
            <person name="Warren B."/>
        </authorList>
    </citation>
    <scope>NUCLEOTIDE SEQUENCE</scope>
</reference>
<organism evidence="5">
    <name type="scientific">Schistocerca gregaria</name>
    <name type="common">Desert locust</name>
    <name type="synonym">Gryllus gregarius</name>
    <dbReference type="NCBI Taxonomy" id="7010"/>
    <lineage>
        <taxon>Eukaryota</taxon>
        <taxon>Metazoa</taxon>
        <taxon>Ecdysozoa</taxon>
        <taxon>Arthropoda</taxon>
        <taxon>Hexapoda</taxon>
        <taxon>Insecta</taxon>
        <taxon>Pterygota</taxon>
        <taxon>Neoptera</taxon>
        <taxon>Polyneoptera</taxon>
        <taxon>Orthoptera</taxon>
        <taxon>Caelifera</taxon>
        <taxon>Acrididea</taxon>
        <taxon>Acridomorpha</taxon>
        <taxon>Acridoidea</taxon>
        <taxon>Acrididae</taxon>
        <taxon>Cyrtacanthacridinae</taxon>
        <taxon>Schistocerca</taxon>
    </lineage>
</organism>
<dbReference type="CDD" id="cd18315">
    <property type="entry name" value="BTB_POZ_BAB-like"/>
    <property type="match status" value="1"/>
</dbReference>
<evidence type="ECO:0000256" key="1">
    <source>
        <dbReference type="ARBA" id="ARBA00004123"/>
    </source>
</evidence>
<feature type="domain" description="BTB" evidence="4">
    <location>
        <begin position="102"/>
        <end position="167"/>
    </location>
</feature>
<dbReference type="GO" id="GO:0005634">
    <property type="term" value="C:nucleus"/>
    <property type="evidence" value="ECO:0007669"/>
    <property type="project" value="UniProtKB-SubCell"/>
</dbReference>
<feature type="region of interest" description="Disordered" evidence="3">
    <location>
        <begin position="186"/>
        <end position="471"/>
    </location>
</feature>
<comment type="subcellular location">
    <subcellularLocation>
        <location evidence="1">Nucleus</location>
    </subcellularLocation>
</comment>
<evidence type="ECO:0000313" key="5">
    <source>
        <dbReference type="EMBL" id="QVD39357.1"/>
    </source>
</evidence>
<feature type="compositionally biased region" description="Polar residues" evidence="3">
    <location>
        <begin position="412"/>
        <end position="424"/>
    </location>
</feature>
<dbReference type="Gene3D" id="3.30.710.10">
    <property type="entry name" value="Potassium Channel Kv1.1, Chain A"/>
    <property type="match status" value="1"/>
</dbReference>
<feature type="compositionally biased region" description="Basic and acidic residues" evidence="3">
    <location>
        <begin position="462"/>
        <end position="471"/>
    </location>
</feature>
<keyword evidence="2" id="KW-0539">Nucleus</keyword>
<dbReference type="PANTHER" id="PTHR23110">
    <property type="entry name" value="BTB DOMAIN TRANSCRIPTION FACTOR"/>
    <property type="match status" value="1"/>
</dbReference>
<dbReference type="EMBL" id="MW962591">
    <property type="protein sequence ID" value="QVD39357.1"/>
    <property type="molecule type" value="mRNA"/>
</dbReference>
<feature type="compositionally biased region" description="Basic and acidic residues" evidence="3">
    <location>
        <begin position="378"/>
        <end position="392"/>
    </location>
</feature>
<dbReference type="SMART" id="SM00225">
    <property type="entry name" value="BTB"/>
    <property type="match status" value="1"/>
</dbReference>
<dbReference type="OrthoDB" id="3066195at2759"/>
<evidence type="ECO:0000259" key="4">
    <source>
        <dbReference type="PROSITE" id="PS50097"/>
    </source>
</evidence>
<feature type="compositionally biased region" description="Low complexity" evidence="3">
    <location>
        <begin position="230"/>
        <end position="284"/>
    </location>
</feature>
<name>A0A8E5JT18_SCHGR</name>
<dbReference type="InterPro" id="IPR000210">
    <property type="entry name" value="BTB/POZ_dom"/>
</dbReference>
<dbReference type="PROSITE" id="PS50097">
    <property type="entry name" value="BTB"/>
    <property type="match status" value="1"/>
</dbReference>
<feature type="compositionally biased region" description="Low complexity" evidence="3">
    <location>
        <begin position="449"/>
        <end position="461"/>
    </location>
</feature>
<dbReference type="SUPFAM" id="SSF54695">
    <property type="entry name" value="POZ domain"/>
    <property type="match status" value="1"/>
</dbReference>
<dbReference type="InterPro" id="IPR051095">
    <property type="entry name" value="Dros_DevTransReg"/>
</dbReference>
<dbReference type="AlphaFoldDB" id="A0A8E5JT18"/>
<feature type="region of interest" description="Disordered" evidence="3">
    <location>
        <begin position="1"/>
        <end position="74"/>
    </location>
</feature>
<feature type="compositionally biased region" description="Pro residues" evidence="3">
    <location>
        <begin position="64"/>
        <end position="73"/>
    </location>
</feature>
<evidence type="ECO:0000256" key="2">
    <source>
        <dbReference type="ARBA" id="ARBA00023242"/>
    </source>
</evidence>
<dbReference type="GO" id="GO:0006357">
    <property type="term" value="P:regulation of transcription by RNA polymerase II"/>
    <property type="evidence" value="ECO:0007669"/>
    <property type="project" value="TreeGrafter"/>
</dbReference>
<feature type="compositionally biased region" description="Gly residues" evidence="3">
    <location>
        <begin position="1"/>
        <end position="22"/>
    </location>
</feature>
<dbReference type="PANTHER" id="PTHR23110:SF81">
    <property type="entry name" value="BTB-PROTEIN-VII, ISOFORM F-RELATED"/>
    <property type="match status" value="1"/>
</dbReference>
<dbReference type="InterPro" id="IPR011333">
    <property type="entry name" value="SKP1/BTB/POZ_sf"/>
</dbReference>
<dbReference type="Pfam" id="PF00651">
    <property type="entry name" value="BTB"/>
    <property type="match status" value="1"/>
</dbReference>
<feature type="compositionally biased region" description="Low complexity" evidence="3">
    <location>
        <begin position="305"/>
        <end position="322"/>
    </location>
</feature>
<sequence length="471" mass="51562">MPGTSGGPGGGGGGAGGGGGGQQSAKQSVGQQMAMLKKQVGQPGTMQQHGANKATGPPRRAVSPSPPQSPQVAPPEVCLRWNSYHSNMQATFPSLLTNEQFVDVTLACEGRSIKCHKVILSACSSYFEGLLSENPCQHPIVLMKDLRYWEVQALVDFMYRGEVNVGQDKLPSLLAAAEALQIKGLAGPASTPSSQDEDSMPATIEDFLDEQVPSPITERRMRKRRMMGSPQQQPIRPQHIQQQQHHHQQQQQHQQLQQQQQQQQHQQQHQHQPRHQQLQSHSQPHPQPQPQRHVSLPSSTSSVGQPPMGRVPRQQQPQQLPARNPPNSIPSTSGYRHEQPMSEAAPPRKQRRSEPLPEVKIEPIDIDLSNDSMDEEFVEKKFTPPTEAKDDGGGAETVTEPVTEQKPDIETENFSATELSNVQEMQDYPFEPGSNSCGAKSENIAEVTSDSPFGSSPGGDDVNSRDAPGED</sequence>
<evidence type="ECO:0000256" key="3">
    <source>
        <dbReference type="SAM" id="MobiDB-lite"/>
    </source>
</evidence>